<proteinExistence type="predicted"/>
<sequence>MLNNETPPRVKRIETDRDDVFAFEVTGEIVAADIENLYGLIEGASLLHELIDIIVIVHDYDGLDWSTLFRGETYSGKAEAFKHIRRIALVGAEGWIRTGITVAKPFTSIEIKEFDLDEADEAWAWIGASPLPV</sequence>
<dbReference type="Proteomes" id="UP000636264">
    <property type="component" value="Unassembled WGS sequence"/>
</dbReference>
<keyword evidence="2" id="KW-1185">Reference proteome</keyword>
<dbReference type="SUPFAM" id="SSF52091">
    <property type="entry name" value="SpoIIaa-like"/>
    <property type="match status" value="1"/>
</dbReference>
<dbReference type="AlphaFoldDB" id="A0A916VYH5"/>
<evidence type="ECO:0000313" key="1">
    <source>
        <dbReference type="EMBL" id="GGA52283.1"/>
    </source>
</evidence>
<evidence type="ECO:0000313" key="2">
    <source>
        <dbReference type="Proteomes" id="UP000636264"/>
    </source>
</evidence>
<reference evidence="1" key="2">
    <citation type="submission" date="2020-09" db="EMBL/GenBank/DDBJ databases">
        <authorList>
            <person name="Sun Q."/>
            <person name="Zhou Y."/>
        </authorList>
    </citation>
    <scope>NUCLEOTIDE SEQUENCE</scope>
    <source>
        <strain evidence="1">CGMCC 1.15320</strain>
    </source>
</reference>
<dbReference type="InterPro" id="IPR038396">
    <property type="entry name" value="SpoIIAA-like_sf"/>
</dbReference>
<accession>A0A916VYH5</accession>
<reference evidence="1" key="1">
    <citation type="journal article" date="2014" name="Int. J. Syst. Evol. Microbiol.">
        <title>Complete genome sequence of Corynebacterium casei LMG S-19264T (=DSM 44701T), isolated from a smear-ripened cheese.</title>
        <authorList>
            <consortium name="US DOE Joint Genome Institute (JGI-PGF)"/>
            <person name="Walter F."/>
            <person name="Albersmeier A."/>
            <person name="Kalinowski J."/>
            <person name="Ruckert C."/>
        </authorList>
    </citation>
    <scope>NUCLEOTIDE SEQUENCE</scope>
    <source>
        <strain evidence="1">CGMCC 1.15320</strain>
    </source>
</reference>
<name>A0A916VYH5_9HYPH</name>
<evidence type="ECO:0008006" key="3">
    <source>
        <dbReference type="Google" id="ProtNLM"/>
    </source>
</evidence>
<dbReference type="EMBL" id="BMIF01000001">
    <property type="protein sequence ID" value="GGA52283.1"/>
    <property type="molecule type" value="Genomic_DNA"/>
</dbReference>
<gene>
    <name evidence="1" type="ORF">GCM10011385_01980</name>
</gene>
<dbReference type="Gene3D" id="3.40.50.10600">
    <property type="entry name" value="SpoIIaa-like domains"/>
    <property type="match status" value="1"/>
</dbReference>
<dbReference type="Pfam" id="PF11964">
    <property type="entry name" value="SpoIIAA-like"/>
    <property type="match status" value="1"/>
</dbReference>
<protein>
    <recommendedName>
        <fullName evidence="3">STAS/SEC14 domain-containing protein</fullName>
    </recommendedName>
</protein>
<dbReference type="InterPro" id="IPR021866">
    <property type="entry name" value="SpoIIAA-like"/>
</dbReference>
<organism evidence="1 2">
    <name type="scientific">Nitratireductor aestuarii</name>
    <dbReference type="NCBI Taxonomy" id="1735103"/>
    <lineage>
        <taxon>Bacteria</taxon>
        <taxon>Pseudomonadati</taxon>
        <taxon>Pseudomonadota</taxon>
        <taxon>Alphaproteobacteria</taxon>
        <taxon>Hyphomicrobiales</taxon>
        <taxon>Phyllobacteriaceae</taxon>
        <taxon>Nitratireductor</taxon>
    </lineage>
</organism>
<dbReference type="InterPro" id="IPR036513">
    <property type="entry name" value="STAS_dom_sf"/>
</dbReference>
<comment type="caution">
    <text evidence="1">The sequence shown here is derived from an EMBL/GenBank/DDBJ whole genome shotgun (WGS) entry which is preliminary data.</text>
</comment>
<dbReference type="RefSeq" id="WP_188719058.1">
    <property type="nucleotide sequence ID" value="NZ_BMIF01000001.1"/>
</dbReference>